<evidence type="ECO:0008006" key="3">
    <source>
        <dbReference type="Google" id="ProtNLM"/>
    </source>
</evidence>
<dbReference type="Proteomes" id="UP000251123">
    <property type="component" value="Unassembled WGS sequence"/>
</dbReference>
<evidence type="ECO:0000313" key="2">
    <source>
        <dbReference type="Proteomes" id="UP000251123"/>
    </source>
</evidence>
<proteinExistence type="predicted"/>
<dbReference type="EMBL" id="UASN01000020">
    <property type="protein sequence ID" value="SPX55700.1"/>
    <property type="molecule type" value="Genomic_DNA"/>
</dbReference>
<sequence length="329" mass="37886">MLSYMLSQYARLPVPEVTLRSWLKQWLSEQESRCTDRSFSARFPWRETGLCQEYFLQRKLKIDGKQFLTGPRYQGGNINKPFIDIVGMDSDLNHTALELISKEWSQLRAQYVRILVPGQSFPQGIPDQYIYATSFSEPPEFNDKSLTLQVATYEDFDWCCQALGDAYKHTWQTVRELSASNLVAVDDEELCDHISEREVYIIYENDVRAGLLICQKGNIAFLRGYRITDKVILPAFRGRSLSARAQRLLYRLLTHSDSELSLYMGTIIPENIPSMKTAERAGRTCILSYQFFYPSAEPTININANLSSAYFRFWHTGDVQGPGVLPRTH</sequence>
<dbReference type="SUPFAM" id="SSF55729">
    <property type="entry name" value="Acyl-CoA N-acyltransferases (Nat)"/>
    <property type="match status" value="1"/>
</dbReference>
<organism evidence="1 2">
    <name type="scientific">Klebsiella pneumoniae</name>
    <dbReference type="NCBI Taxonomy" id="573"/>
    <lineage>
        <taxon>Bacteria</taxon>
        <taxon>Pseudomonadati</taxon>
        <taxon>Pseudomonadota</taxon>
        <taxon>Gammaproteobacteria</taxon>
        <taxon>Enterobacterales</taxon>
        <taxon>Enterobacteriaceae</taxon>
        <taxon>Klebsiella/Raoultella group</taxon>
        <taxon>Klebsiella</taxon>
        <taxon>Klebsiella pneumoniae complex</taxon>
    </lineage>
</organism>
<accession>A0A2X1SG90</accession>
<gene>
    <name evidence="1" type="ORF">NCTC9601_02881</name>
</gene>
<evidence type="ECO:0000313" key="1">
    <source>
        <dbReference type="EMBL" id="SPX55700.1"/>
    </source>
</evidence>
<name>A0A2X1SG90_KLEPN</name>
<reference evidence="1 2" key="1">
    <citation type="submission" date="2018-06" db="EMBL/GenBank/DDBJ databases">
        <authorList>
            <consortium name="Pathogen Informatics"/>
            <person name="Doyle S."/>
        </authorList>
    </citation>
    <scope>NUCLEOTIDE SEQUENCE [LARGE SCALE GENOMIC DNA]</scope>
    <source>
        <strain evidence="1 2">NCTC9601</strain>
    </source>
</reference>
<dbReference type="InterPro" id="IPR016181">
    <property type="entry name" value="Acyl_CoA_acyltransferase"/>
</dbReference>
<protein>
    <recommendedName>
        <fullName evidence="3">N-acetyltransferase domain-containing protein</fullName>
    </recommendedName>
</protein>
<dbReference type="AlphaFoldDB" id="A0A2X1SG90"/>